<protein>
    <submittedName>
        <fullName evidence="2">Meiotically Up-regulated Gene 113 (MUG113) protein</fullName>
    </submittedName>
</protein>
<evidence type="ECO:0000313" key="3">
    <source>
        <dbReference type="Proteomes" id="UP000295122"/>
    </source>
</evidence>
<reference evidence="2 3" key="1">
    <citation type="submission" date="2019-03" db="EMBL/GenBank/DDBJ databases">
        <title>Genomic Encyclopedia of Type Strains, Phase IV (KMG-IV): sequencing the most valuable type-strain genomes for metagenomic binning, comparative biology and taxonomic classification.</title>
        <authorList>
            <person name="Goeker M."/>
        </authorList>
    </citation>
    <scope>NUCLEOTIDE SEQUENCE [LARGE SCALE GENOMIC DNA]</scope>
    <source>
        <strain evidence="2 3">DSM 25903</strain>
    </source>
</reference>
<evidence type="ECO:0000259" key="1">
    <source>
        <dbReference type="SMART" id="SM00974"/>
    </source>
</evidence>
<proteinExistence type="predicted"/>
<evidence type="ECO:0000313" key="2">
    <source>
        <dbReference type="EMBL" id="TDR90352.1"/>
    </source>
</evidence>
<dbReference type="AlphaFoldDB" id="A0A4R7BYJ7"/>
<gene>
    <name evidence="2" type="ORF">EV668_3203</name>
</gene>
<dbReference type="SMART" id="SM00974">
    <property type="entry name" value="T5orf172"/>
    <property type="match status" value="1"/>
</dbReference>
<dbReference type="InterPro" id="IPR018306">
    <property type="entry name" value="Phage_T5_Orf172_DNA-bd"/>
</dbReference>
<keyword evidence="3" id="KW-1185">Reference proteome</keyword>
<feature type="domain" description="Bacteriophage T5 Orf172 DNA-binding" evidence="1">
    <location>
        <begin position="108"/>
        <end position="180"/>
    </location>
</feature>
<dbReference type="RefSeq" id="WP_133771676.1">
    <property type="nucleotide sequence ID" value="NZ_SNZR01000013.1"/>
</dbReference>
<accession>A0A4R7BYJ7</accession>
<dbReference type="EMBL" id="SNZR01000013">
    <property type="protein sequence ID" value="TDR90352.1"/>
    <property type="molecule type" value="Genomic_DNA"/>
</dbReference>
<name>A0A4R7BYJ7_9HYPH</name>
<dbReference type="Proteomes" id="UP000295122">
    <property type="component" value="Unassembled WGS sequence"/>
</dbReference>
<sequence>MGARERIGAREVAEILGEALRRVQAPIGHRPNKPFRVERIRDKELASVVGIPLGELRRLSENGDVPTAAKLSDCYSYNVLAIRKWIRKGGPDRHRPKQPVRHGKVYVVASGEHIKIGFASDPGRRLASLQTASPFKLVTVAIFAGSTLDERALHRRFAGQQAVGEWFRREGELAAWIEEGCPL</sequence>
<comment type="caution">
    <text evidence="2">The sequence shown here is derived from an EMBL/GenBank/DDBJ whole genome shotgun (WGS) entry which is preliminary data.</text>
</comment>
<dbReference type="OrthoDB" id="8457088at2"/>
<dbReference type="Pfam" id="PF13455">
    <property type="entry name" value="MUG113"/>
    <property type="match status" value="1"/>
</dbReference>
<organism evidence="2 3">
    <name type="scientific">Enterovirga rhinocerotis</name>
    <dbReference type="NCBI Taxonomy" id="1339210"/>
    <lineage>
        <taxon>Bacteria</taxon>
        <taxon>Pseudomonadati</taxon>
        <taxon>Pseudomonadota</taxon>
        <taxon>Alphaproteobacteria</taxon>
        <taxon>Hyphomicrobiales</taxon>
        <taxon>Methylobacteriaceae</taxon>
        <taxon>Enterovirga</taxon>
    </lineage>
</organism>